<evidence type="ECO:0000256" key="1">
    <source>
        <dbReference type="ARBA" id="ARBA00005612"/>
    </source>
</evidence>
<protein>
    <submittedName>
        <fullName evidence="3">Succinyl-CoA--3-ketoacid-CoA transferase</fullName>
    </submittedName>
</protein>
<dbReference type="Pfam" id="PF01144">
    <property type="entry name" value="CoA_trans"/>
    <property type="match status" value="1"/>
</dbReference>
<dbReference type="InterPro" id="IPR012792">
    <property type="entry name" value="3-oxoacid_CoA-transf_A"/>
</dbReference>
<dbReference type="SUPFAM" id="SSF100950">
    <property type="entry name" value="NagB/RpiA/CoA transferase-like"/>
    <property type="match status" value="1"/>
</dbReference>
<evidence type="ECO:0000313" key="4">
    <source>
        <dbReference type="Proteomes" id="UP000600365"/>
    </source>
</evidence>
<dbReference type="InterPro" id="IPR037171">
    <property type="entry name" value="NagB/RpiA_transferase-like"/>
</dbReference>
<evidence type="ECO:0000313" key="3">
    <source>
        <dbReference type="EMBL" id="GGN52362.1"/>
    </source>
</evidence>
<accession>A0A917XSU8</accession>
<dbReference type="GO" id="GO:0008410">
    <property type="term" value="F:CoA-transferase activity"/>
    <property type="evidence" value="ECO:0007669"/>
    <property type="project" value="InterPro"/>
</dbReference>
<dbReference type="SMART" id="SM00882">
    <property type="entry name" value="CoA_trans"/>
    <property type="match status" value="1"/>
</dbReference>
<dbReference type="InterPro" id="IPR004163">
    <property type="entry name" value="CoA_transf_BS"/>
</dbReference>
<dbReference type="PROSITE" id="PS01273">
    <property type="entry name" value="COA_TRANSF_1"/>
    <property type="match status" value="1"/>
</dbReference>
<comment type="similarity">
    <text evidence="1">Belongs to the 3-oxoacid CoA-transferase subunit A family.</text>
</comment>
<comment type="caution">
    <text evidence="3">The sequence shown here is derived from an EMBL/GenBank/DDBJ whole genome shotgun (WGS) entry which is preliminary data.</text>
</comment>
<organism evidence="3 4">
    <name type="scientific">Streptomyces albiflavescens</name>
    <dbReference type="NCBI Taxonomy" id="1623582"/>
    <lineage>
        <taxon>Bacteria</taxon>
        <taxon>Bacillati</taxon>
        <taxon>Actinomycetota</taxon>
        <taxon>Actinomycetes</taxon>
        <taxon>Kitasatosporales</taxon>
        <taxon>Streptomycetaceae</taxon>
        <taxon>Streptomyces</taxon>
    </lineage>
</organism>
<dbReference type="NCBIfam" id="TIGR02429">
    <property type="entry name" value="pcaI_scoA_fam"/>
    <property type="match status" value="1"/>
</dbReference>
<dbReference type="Gene3D" id="3.40.1080.10">
    <property type="entry name" value="Glutaconate Coenzyme A-transferase"/>
    <property type="match status" value="1"/>
</dbReference>
<evidence type="ECO:0000256" key="2">
    <source>
        <dbReference type="ARBA" id="ARBA00022679"/>
    </source>
</evidence>
<dbReference type="EMBL" id="BMMM01000001">
    <property type="protein sequence ID" value="GGN52362.1"/>
    <property type="molecule type" value="Genomic_DNA"/>
</dbReference>
<dbReference type="RefSeq" id="WP_189184489.1">
    <property type="nucleotide sequence ID" value="NZ_BMMM01000001.1"/>
</dbReference>
<proteinExistence type="inferred from homology"/>
<gene>
    <name evidence="3" type="ORF">GCM10011579_009330</name>
</gene>
<name>A0A917XSU8_9ACTN</name>
<dbReference type="AlphaFoldDB" id="A0A917XSU8"/>
<dbReference type="Proteomes" id="UP000600365">
    <property type="component" value="Unassembled WGS sequence"/>
</dbReference>
<dbReference type="PANTHER" id="PTHR13707">
    <property type="entry name" value="KETOACID-COENZYME A TRANSFERASE"/>
    <property type="match status" value="1"/>
</dbReference>
<sequence>MDKVVATAEEALAGVEDGASLAVGGFGLSGVPNVLIQALYATGASGLSVVSNNCGVDGGGLGILLAAGRIARVTGSYVGDNKEFARQYLSGELLLELTPQGTLAERLRAGGCGVPAFFTPAGVGTQVAEGGLPWRYAPDGTVAVASPPKETREFDGRRYVLERGITTDFALVRAAKGDRHGNLVFHRSARNFNPLAAMAGRVTVAEVEHLVEPGELDPDEIHLPGVFVQRVVELTPEQAADKQIERRTISAPPTRGTVHR</sequence>
<keyword evidence="2 3" id="KW-0808">Transferase</keyword>
<keyword evidence="4" id="KW-1185">Reference proteome</keyword>
<dbReference type="PANTHER" id="PTHR13707:SF60">
    <property type="entry name" value="ACETATE COA-TRANSFERASE SUBUNIT ALPHA"/>
    <property type="match status" value="1"/>
</dbReference>
<reference evidence="3 4" key="1">
    <citation type="journal article" date="2014" name="Int. J. Syst. Evol. Microbiol.">
        <title>Complete genome sequence of Corynebacterium casei LMG S-19264T (=DSM 44701T), isolated from a smear-ripened cheese.</title>
        <authorList>
            <consortium name="US DOE Joint Genome Institute (JGI-PGF)"/>
            <person name="Walter F."/>
            <person name="Albersmeier A."/>
            <person name="Kalinowski J."/>
            <person name="Ruckert C."/>
        </authorList>
    </citation>
    <scope>NUCLEOTIDE SEQUENCE [LARGE SCALE GENOMIC DNA]</scope>
    <source>
        <strain evidence="3 4">CGMCC 4.7111</strain>
    </source>
</reference>
<dbReference type="InterPro" id="IPR004165">
    <property type="entry name" value="CoA_trans_fam_I"/>
</dbReference>